<gene>
    <name evidence="3" type="ORF">NEOLEDRAFT_1142580</name>
</gene>
<name>A0A165N1W8_9AGAM</name>
<dbReference type="InterPro" id="IPR051494">
    <property type="entry name" value="BSD_domain-containing"/>
</dbReference>
<sequence length="476" mass="52652">MNFLDSYDIAGTNTPPPPSQQSLNEEVSEVMGQLRGFWGGFRKQSLSVLDTARKDLSSVVSQAQQELSKLTVSEPIPAASSEEQPEAASSSSERSGEETQPEAGPSSTTEDAAPLTTTAAEGSTSSSDSRPTHSRTTSQPFQFLSRLQSSIPPNLLETVQRNIPEQLRTAPSSVDFAQMRTTLSSEFQRVQGLTRAQAEEYVHKSEELLREVAKEAGEFLKDAVKVVPPEEQAQEGTRVVWDGSDIWMFPTADGVRAKGKEKEVSGRGSGETLRAVATRAESMLKMLRRDPSVVRMDPEGEERIRELYVGWVKEKLKGTEDGISSEEWTARREKELKDEVDGAALKEIHDALVPSEMTEEKFWTRYFFRVYQIEHEEEIRRTLLAGSTQSEEDFSWEDDDDEPAKREAKQQSAEKKLSGTLSAPMSIEPSPRVSSEDSYDVVSSNVSTSGEPPVKPSAATEAGKKEDESDGDSDWE</sequence>
<dbReference type="PANTHER" id="PTHR16019">
    <property type="entry name" value="SYNAPSE-ASSOCIATED PROTEIN"/>
    <property type="match status" value="1"/>
</dbReference>
<dbReference type="PROSITE" id="PS50858">
    <property type="entry name" value="BSD"/>
    <property type="match status" value="1"/>
</dbReference>
<dbReference type="InterPro" id="IPR005607">
    <property type="entry name" value="BSD_dom"/>
</dbReference>
<feature type="compositionally biased region" description="Basic and acidic residues" evidence="1">
    <location>
        <begin position="403"/>
        <end position="417"/>
    </location>
</feature>
<dbReference type="GO" id="GO:0005737">
    <property type="term" value="C:cytoplasm"/>
    <property type="evidence" value="ECO:0007669"/>
    <property type="project" value="TreeGrafter"/>
</dbReference>
<feature type="region of interest" description="Disordered" evidence="1">
    <location>
        <begin position="384"/>
        <end position="476"/>
    </location>
</feature>
<dbReference type="Pfam" id="PF03909">
    <property type="entry name" value="BSD"/>
    <property type="match status" value="1"/>
</dbReference>
<dbReference type="STRING" id="1314782.A0A165N1W8"/>
<evidence type="ECO:0000256" key="1">
    <source>
        <dbReference type="SAM" id="MobiDB-lite"/>
    </source>
</evidence>
<dbReference type="AlphaFoldDB" id="A0A165N1W8"/>
<dbReference type="SMART" id="SM00751">
    <property type="entry name" value="BSD"/>
    <property type="match status" value="1"/>
</dbReference>
<feature type="domain" description="BSD" evidence="2">
    <location>
        <begin position="345"/>
        <end position="374"/>
    </location>
</feature>
<evidence type="ECO:0000313" key="4">
    <source>
        <dbReference type="Proteomes" id="UP000076761"/>
    </source>
</evidence>
<dbReference type="InParanoid" id="A0A165N1W8"/>
<reference evidence="3 4" key="1">
    <citation type="journal article" date="2016" name="Mol. Biol. Evol.">
        <title>Comparative Genomics of Early-Diverging Mushroom-Forming Fungi Provides Insights into the Origins of Lignocellulose Decay Capabilities.</title>
        <authorList>
            <person name="Nagy L.G."/>
            <person name="Riley R."/>
            <person name="Tritt A."/>
            <person name="Adam C."/>
            <person name="Daum C."/>
            <person name="Floudas D."/>
            <person name="Sun H."/>
            <person name="Yadav J.S."/>
            <person name="Pangilinan J."/>
            <person name="Larsson K.H."/>
            <person name="Matsuura K."/>
            <person name="Barry K."/>
            <person name="Labutti K."/>
            <person name="Kuo R."/>
            <person name="Ohm R.A."/>
            <person name="Bhattacharya S.S."/>
            <person name="Shirouzu T."/>
            <person name="Yoshinaga Y."/>
            <person name="Martin F.M."/>
            <person name="Grigoriev I.V."/>
            <person name="Hibbett D.S."/>
        </authorList>
    </citation>
    <scope>NUCLEOTIDE SEQUENCE [LARGE SCALE GENOMIC DNA]</scope>
    <source>
        <strain evidence="3 4">HHB14362 ss-1</strain>
    </source>
</reference>
<keyword evidence="4" id="KW-1185">Reference proteome</keyword>
<protein>
    <recommendedName>
        <fullName evidence="2">BSD domain-containing protein</fullName>
    </recommendedName>
</protein>
<feature type="compositionally biased region" description="Polar residues" evidence="1">
    <location>
        <begin position="58"/>
        <end position="71"/>
    </location>
</feature>
<feature type="compositionally biased region" description="Low complexity" evidence="1">
    <location>
        <begin position="116"/>
        <end position="138"/>
    </location>
</feature>
<dbReference type="Gene3D" id="1.10.3970.10">
    <property type="entry name" value="BSD domain"/>
    <property type="match status" value="1"/>
</dbReference>
<organism evidence="3 4">
    <name type="scientific">Neolentinus lepideus HHB14362 ss-1</name>
    <dbReference type="NCBI Taxonomy" id="1314782"/>
    <lineage>
        <taxon>Eukaryota</taxon>
        <taxon>Fungi</taxon>
        <taxon>Dikarya</taxon>
        <taxon>Basidiomycota</taxon>
        <taxon>Agaricomycotina</taxon>
        <taxon>Agaricomycetes</taxon>
        <taxon>Gloeophyllales</taxon>
        <taxon>Gloeophyllaceae</taxon>
        <taxon>Neolentinus</taxon>
    </lineage>
</organism>
<dbReference type="SUPFAM" id="SSF140383">
    <property type="entry name" value="BSD domain-like"/>
    <property type="match status" value="1"/>
</dbReference>
<proteinExistence type="predicted"/>
<dbReference type="InterPro" id="IPR035925">
    <property type="entry name" value="BSD_dom_sf"/>
</dbReference>
<dbReference type="Proteomes" id="UP000076761">
    <property type="component" value="Unassembled WGS sequence"/>
</dbReference>
<feature type="compositionally biased region" description="Low complexity" evidence="1">
    <location>
        <begin position="73"/>
        <end position="93"/>
    </location>
</feature>
<dbReference type="OrthoDB" id="73788at2759"/>
<dbReference type="PANTHER" id="PTHR16019:SF5">
    <property type="entry name" value="BSD DOMAIN-CONTAINING PROTEIN 1"/>
    <property type="match status" value="1"/>
</dbReference>
<feature type="region of interest" description="Disordered" evidence="1">
    <location>
        <begin position="1"/>
        <end position="27"/>
    </location>
</feature>
<feature type="region of interest" description="Disordered" evidence="1">
    <location>
        <begin position="56"/>
        <end position="140"/>
    </location>
</feature>
<feature type="compositionally biased region" description="Low complexity" evidence="1">
    <location>
        <begin position="440"/>
        <end position="449"/>
    </location>
</feature>
<evidence type="ECO:0000259" key="2">
    <source>
        <dbReference type="PROSITE" id="PS50858"/>
    </source>
</evidence>
<dbReference type="EMBL" id="KV425651">
    <property type="protein sequence ID" value="KZT19067.1"/>
    <property type="molecule type" value="Genomic_DNA"/>
</dbReference>
<evidence type="ECO:0000313" key="3">
    <source>
        <dbReference type="EMBL" id="KZT19067.1"/>
    </source>
</evidence>
<feature type="compositionally biased region" description="Acidic residues" evidence="1">
    <location>
        <begin position="390"/>
        <end position="402"/>
    </location>
</feature>
<accession>A0A165N1W8</accession>